<evidence type="ECO:0000313" key="2">
    <source>
        <dbReference type="Proteomes" id="UP001497522"/>
    </source>
</evidence>
<proteinExistence type="predicted"/>
<evidence type="ECO:0000313" key="1">
    <source>
        <dbReference type="EMBL" id="CAK9872139.1"/>
    </source>
</evidence>
<dbReference type="EMBL" id="OZ023703">
    <property type="protein sequence ID" value="CAK9872139.1"/>
    <property type="molecule type" value="Genomic_DNA"/>
</dbReference>
<gene>
    <name evidence="1" type="ORF">CSSPJE1EN2_LOCUS14736</name>
</gene>
<accession>A0ABP1BAL7</accession>
<organism evidence="1 2">
    <name type="scientific">Sphagnum jensenii</name>
    <dbReference type="NCBI Taxonomy" id="128206"/>
    <lineage>
        <taxon>Eukaryota</taxon>
        <taxon>Viridiplantae</taxon>
        <taxon>Streptophyta</taxon>
        <taxon>Embryophyta</taxon>
        <taxon>Bryophyta</taxon>
        <taxon>Sphagnophytina</taxon>
        <taxon>Sphagnopsida</taxon>
        <taxon>Sphagnales</taxon>
        <taxon>Sphagnaceae</taxon>
        <taxon>Sphagnum</taxon>
    </lineage>
</organism>
<dbReference type="Proteomes" id="UP001497522">
    <property type="component" value="Chromosome 2"/>
</dbReference>
<name>A0ABP1BAL7_9BRYO</name>
<reference evidence="1 2" key="1">
    <citation type="submission" date="2024-03" db="EMBL/GenBank/DDBJ databases">
        <authorList>
            <consortium name="ELIXIR-Norway"/>
            <consortium name="Elixir Norway"/>
        </authorList>
    </citation>
    <scope>NUCLEOTIDE SEQUENCE [LARGE SCALE GENOMIC DNA]</scope>
</reference>
<sequence>MQMAQAPPRRSQDCRAFAGQRSAHKTVEFQKQPDQFGTNLRCSSLDLETVKAARGQVQIIETKSKGVESCTVVNSLGSSVGHWSQTQVSDNRNQGSWSLNSHAIFRLRIAGTSNFSRSSSSSSA</sequence>
<protein>
    <submittedName>
        <fullName evidence="1">Uncharacterized protein</fullName>
    </submittedName>
</protein>
<keyword evidence="2" id="KW-1185">Reference proteome</keyword>